<reference evidence="2" key="2">
    <citation type="submission" date="2021-08" db="EMBL/GenBank/DDBJ databases">
        <authorList>
            <person name="Tani A."/>
            <person name="Ola A."/>
            <person name="Ogura Y."/>
            <person name="Katsura K."/>
            <person name="Hayashi T."/>
        </authorList>
    </citation>
    <scope>NUCLEOTIDE SEQUENCE</scope>
    <source>
        <strain evidence="2">LMG 23639</strain>
    </source>
</reference>
<feature type="compositionally biased region" description="Low complexity" evidence="1">
    <location>
        <begin position="429"/>
        <end position="441"/>
    </location>
</feature>
<dbReference type="Proteomes" id="UP001055102">
    <property type="component" value="Unassembled WGS sequence"/>
</dbReference>
<accession>A0ABQ4SXL6</accession>
<comment type="caution">
    <text evidence="2">The sequence shown here is derived from an EMBL/GenBank/DDBJ whole genome shotgun (WGS) entry which is preliminary data.</text>
</comment>
<reference evidence="2" key="1">
    <citation type="journal article" date="2021" name="Front. Microbiol.">
        <title>Comprehensive Comparative Genomics and Phenotyping of Methylobacterium Species.</title>
        <authorList>
            <person name="Alessa O."/>
            <person name="Ogura Y."/>
            <person name="Fujitani Y."/>
            <person name="Takami H."/>
            <person name="Hayashi T."/>
            <person name="Sahin N."/>
            <person name="Tani A."/>
        </authorList>
    </citation>
    <scope>NUCLEOTIDE SEQUENCE</scope>
    <source>
        <strain evidence="2">LMG 23639</strain>
    </source>
</reference>
<evidence type="ECO:0000256" key="1">
    <source>
        <dbReference type="SAM" id="MobiDB-lite"/>
    </source>
</evidence>
<feature type="compositionally biased region" description="Gly residues" evidence="1">
    <location>
        <begin position="403"/>
        <end position="417"/>
    </location>
</feature>
<feature type="compositionally biased region" description="Basic and acidic residues" evidence="1">
    <location>
        <begin position="271"/>
        <end position="292"/>
    </location>
</feature>
<sequence length="441" mass="47733">MEGRRRLQRHGADGDAEAEGKLLGDARQARARAHVAGLEIGVGDGVDAGELQRAQAAAEEQHPDDEGVRGRSRIETVHAEEGGGQQRVRHHHPSEAVAPQDRRPDRLHEERAGCRREGDQPRVQRVEAEADLQHQRQQEGDRPGADPEQAAARHRRPEGRVAQKVEVKDRVRGRAGMAKVEREKSRAAAEAAPGQPVRQQVAADGGEPEHQPPEPAGEQQEARHVEGRALRLADVLEIQARKQQPGKPDRDVDQEDPAPVEPSGDQAPQRRPQDRPDQGGDRQVGERRDELGLRNAAQDDEAPDRDHHRPADPLEEAGGDESEEAARGRAGQRAGHEHDEGGAEHRARTVAVRHPAADRDEDREADEVGGQRELQGDRVLAEAAGDGRQRRGDHRRVGVLHEQGGGDGEGDDAGGAHGSSKPSRTPRVAAEGAQASAIEAG</sequence>
<feature type="compositionally biased region" description="Basic and acidic residues" evidence="1">
    <location>
        <begin position="158"/>
        <end position="172"/>
    </location>
</feature>
<feature type="region of interest" description="Disordered" evidence="1">
    <location>
        <begin position="53"/>
        <end position="441"/>
    </location>
</feature>
<feature type="compositionally biased region" description="Basic and acidic residues" evidence="1">
    <location>
        <begin position="59"/>
        <end position="81"/>
    </location>
</feature>
<organism evidence="2 3">
    <name type="scientific">Methylobacterium jeotgali</name>
    <dbReference type="NCBI Taxonomy" id="381630"/>
    <lineage>
        <taxon>Bacteria</taxon>
        <taxon>Pseudomonadati</taxon>
        <taxon>Pseudomonadota</taxon>
        <taxon>Alphaproteobacteria</taxon>
        <taxon>Hyphomicrobiales</taxon>
        <taxon>Methylobacteriaceae</taxon>
        <taxon>Methylobacterium</taxon>
    </lineage>
</organism>
<name>A0ABQ4SXL6_9HYPH</name>
<feature type="compositionally biased region" description="Basic and acidic residues" evidence="1">
    <location>
        <begin position="220"/>
        <end position="231"/>
    </location>
</feature>
<feature type="compositionally biased region" description="Basic and acidic residues" evidence="1">
    <location>
        <begin position="374"/>
        <end position="390"/>
    </location>
</feature>
<dbReference type="EMBL" id="BPQR01000056">
    <property type="protein sequence ID" value="GJE07950.1"/>
    <property type="molecule type" value="Genomic_DNA"/>
</dbReference>
<feature type="region of interest" description="Disordered" evidence="1">
    <location>
        <begin position="1"/>
        <end position="21"/>
    </location>
</feature>
<evidence type="ECO:0000313" key="2">
    <source>
        <dbReference type="EMBL" id="GJE07950.1"/>
    </source>
</evidence>
<evidence type="ECO:0000313" key="3">
    <source>
        <dbReference type="Proteomes" id="UP001055102"/>
    </source>
</evidence>
<proteinExistence type="predicted"/>
<protein>
    <submittedName>
        <fullName evidence="2">Uncharacterized protein</fullName>
    </submittedName>
</protein>
<feature type="compositionally biased region" description="Basic and acidic residues" evidence="1">
    <location>
        <begin position="100"/>
        <end position="145"/>
    </location>
</feature>
<feature type="compositionally biased region" description="Acidic residues" evidence="1">
    <location>
        <begin position="313"/>
        <end position="323"/>
    </location>
</feature>
<gene>
    <name evidence="2" type="ORF">AOPFMNJM_3282</name>
</gene>
<keyword evidence="3" id="KW-1185">Reference proteome</keyword>
<feature type="compositionally biased region" description="Basic and acidic residues" evidence="1">
    <location>
        <begin position="334"/>
        <end position="347"/>
    </location>
</feature>